<evidence type="ECO:0000256" key="1">
    <source>
        <dbReference type="SAM" id="MobiDB-lite"/>
    </source>
</evidence>
<gene>
    <name evidence="3" type="ORF">GCM10010446_23570</name>
</gene>
<feature type="transmembrane region" description="Helical" evidence="2">
    <location>
        <begin position="143"/>
        <end position="163"/>
    </location>
</feature>
<feature type="transmembrane region" description="Helical" evidence="2">
    <location>
        <begin position="195"/>
        <end position="216"/>
    </location>
</feature>
<protein>
    <submittedName>
        <fullName evidence="3">DUF2637 domain-containing protein</fullName>
    </submittedName>
</protein>
<evidence type="ECO:0000256" key="2">
    <source>
        <dbReference type="SAM" id="Phobius"/>
    </source>
</evidence>
<keyword evidence="2" id="KW-0472">Membrane</keyword>
<organism evidence="3 4">
    <name type="scientific">Streptomyces enissocaesilis</name>
    <dbReference type="NCBI Taxonomy" id="332589"/>
    <lineage>
        <taxon>Bacteria</taxon>
        <taxon>Bacillati</taxon>
        <taxon>Actinomycetota</taxon>
        <taxon>Actinomycetes</taxon>
        <taxon>Kitasatosporales</taxon>
        <taxon>Streptomycetaceae</taxon>
        <taxon>Streptomyces</taxon>
        <taxon>Streptomyces rochei group</taxon>
    </lineage>
</organism>
<keyword evidence="2" id="KW-0812">Transmembrane</keyword>
<proteinExistence type="predicted"/>
<evidence type="ECO:0000313" key="3">
    <source>
        <dbReference type="EMBL" id="GAA2937557.1"/>
    </source>
</evidence>
<keyword evidence="4" id="KW-1185">Reference proteome</keyword>
<feature type="compositionally biased region" description="Basic residues" evidence="1">
    <location>
        <begin position="78"/>
        <end position="88"/>
    </location>
</feature>
<feature type="region of interest" description="Disordered" evidence="1">
    <location>
        <begin position="1"/>
        <end position="51"/>
    </location>
</feature>
<feature type="transmembrane region" description="Helical" evidence="2">
    <location>
        <begin position="94"/>
        <end position="123"/>
    </location>
</feature>
<feature type="region of interest" description="Disordered" evidence="1">
    <location>
        <begin position="68"/>
        <end position="88"/>
    </location>
</feature>
<dbReference type="EMBL" id="BAAAUD010000021">
    <property type="protein sequence ID" value="GAA2937557.1"/>
    <property type="molecule type" value="Genomic_DNA"/>
</dbReference>
<keyword evidence="2" id="KW-1133">Transmembrane helix</keyword>
<dbReference type="Proteomes" id="UP001500403">
    <property type="component" value="Unassembled WGS sequence"/>
</dbReference>
<reference evidence="4" key="1">
    <citation type="journal article" date="2019" name="Int. J. Syst. Evol. Microbiol.">
        <title>The Global Catalogue of Microorganisms (GCM) 10K type strain sequencing project: providing services to taxonomists for standard genome sequencing and annotation.</title>
        <authorList>
            <consortium name="The Broad Institute Genomics Platform"/>
            <consortium name="The Broad Institute Genome Sequencing Center for Infectious Disease"/>
            <person name="Wu L."/>
            <person name="Ma J."/>
        </authorList>
    </citation>
    <scope>NUCLEOTIDE SEQUENCE [LARGE SCALE GENOMIC DNA]</scope>
    <source>
        <strain evidence="4">JCM 9088</strain>
    </source>
</reference>
<name>A0ABP6JLX0_9ACTN</name>
<accession>A0ABP6JLX0</accession>
<dbReference type="InterPro" id="IPR021235">
    <property type="entry name" value="DUF2637"/>
</dbReference>
<evidence type="ECO:0000313" key="4">
    <source>
        <dbReference type="Proteomes" id="UP001500403"/>
    </source>
</evidence>
<comment type="caution">
    <text evidence="3">The sequence shown here is derived from an EMBL/GenBank/DDBJ whole genome shotgun (WGS) entry which is preliminary data.</text>
</comment>
<dbReference type="Pfam" id="PF10935">
    <property type="entry name" value="DUF2637"/>
    <property type="match status" value="1"/>
</dbReference>
<feature type="transmembrane region" description="Helical" evidence="2">
    <location>
        <begin position="170"/>
        <end position="189"/>
    </location>
</feature>
<sequence length="240" mass="25990">MHDRPNPIDAQPTSSDSALHPHDPGLAPTPRRTRDAQETLCPPAPAGERPFDWDEELNQLLQTSAPHTASALPAFPRPRSHNRRKPRRASPLRAWPWLQVISLSMATLTAFVVTAVSVLGAMVSYDPLRHLAASGVAPGLVHGWPLLVFGPWLVACLTVLRAALHRRRALQAWVVVVLFTAIAITLSVTQAPRTLPGTAVAALPPAAALACFHQFIRQITLTRSVLARAAAHRADTPSRP</sequence>